<comment type="caution">
    <text evidence="2">The sequence shown here is derived from an EMBL/GenBank/DDBJ whole genome shotgun (WGS) entry which is preliminary data.</text>
</comment>
<name>A0AAU9J1M5_9CILI</name>
<organism evidence="2 3">
    <name type="scientific">Blepharisma stoltei</name>
    <dbReference type="NCBI Taxonomy" id="1481888"/>
    <lineage>
        <taxon>Eukaryota</taxon>
        <taxon>Sar</taxon>
        <taxon>Alveolata</taxon>
        <taxon>Ciliophora</taxon>
        <taxon>Postciliodesmatophora</taxon>
        <taxon>Heterotrichea</taxon>
        <taxon>Heterotrichida</taxon>
        <taxon>Blepharismidae</taxon>
        <taxon>Blepharisma</taxon>
    </lineage>
</organism>
<evidence type="ECO:0000313" key="3">
    <source>
        <dbReference type="Proteomes" id="UP001162131"/>
    </source>
</evidence>
<accession>A0AAU9J1M5</accession>
<feature type="coiled-coil region" evidence="1">
    <location>
        <begin position="46"/>
        <end position="73"/>
    </location>
</feature>
<sequence>MENILEKSTYKLTIYKWLIYDVKEIQNIYDLENYGIKIDALWKIYLHKFDTKIRKSNNLYNKLEENINGWRIKRLTWRYHWRKRYTYF</sequence>
<reference evidence="2" key="1">
    <citation type="submission" date="2021-09" db="EMBL/GenBank/DDBJ databases">
        <authorList>
            <consortium name="AG Swart"/>
            <person name="Singh M."/>
            <person name="Singh A."/>
            <person name="Seah K."/>
            <person name="Emmerich C."/>
        </authorList>
    </citation>
    <scope>NUCLEOTIDE SEQUENCE</scope>
    <source>
        <strain evidence="2">ATCC30299</strain>
    </source>
</reference>
<dbReference type="AlphaFoldDB" id="A0AAU9J1M5"/>
<evidence type="ECO:0000256" key="1">
    <source>
        <dbReference type="SAM" id="Coils"/>
    </source>
</evidence>
<evidence type="ECO:0000313" key="2">
    <source>
        <dbReference type="EMBL" id="CAG9319154.1"/>
    </source>
</evidence>
<proteinExistence type="predicted"/>
<keyword evidence="3" id="KW-1185">Reference proteome</keyword>
<keyword evidence="1" id="KW-0175">Coiled coil</keyword>
<gene>
    <name evidence="2" type="ORF">BSTOLATCC_MIC23603</name>
</gene>
<dbReference type="EMBL" id="CAJZBQ010000022">
    <property type="protein sequence ID" value="CAG9319154.1"/>
    <property type="molecule type" value="Genomic_DNA"/>
</dbReference>
<protein>
    <submittedName>
        <fullName evidence="2">Uncharacterized protein</fullName>
    </submittedName>
</protein>
<dbReference type="Proteomes" id="UP001162131">
    <property type="component" value="Unassembled WGS sequence"/>
</dbReference>